<keyword evidence="1" id="KW-1133">Transmembrane helix</keyword>
<evidence type="ECO:0000313" key="3">
    <source>
        <dbReference type="Proteomes" id="UP001208690"/>
    </source>
</evidence>
<feature type="transmembrane region" description="Helical" evidence="1">
    <location>
        <begin position="224"/>
        <end position="246"/>
    </location>
</feature>
<protein>
    <recommendedName>
        <fullName evidence="4">Bile acid:sodium symporter</fullName>
    </recommendedName>
</protein>
<feature type="transmembrane region" description="Helical" evidence="1">
    <location>
        <begin position="40"/>
        <end position="58"/>
    </location>
</feature>
<evidence type="ECO:0000256" key="1">
    <source>
        <dbReference type="SAM" id="Phobius"/>
    </source>
</evidence>
<feature type="transmembrane region" description="Helical" evidence="1">
    <location>
        <begin position="96"/>
        <end position="117"/>
    </location>
</feature>
<keyword evidence="1" id="KW-0472">Membrane</keyword>
<feature type="transmembrane region" description="Helical" evidence="1">
    <location>
        <begin position="129"/>
        <end position="148"/>
    </location>
</feature>
<accession>A0ABT3BCT5</accession>
<comment type="caution">
    <text evidence="2">The sequence shown here is derived from an EMBL/GenBank/DDBJ whole genome shotgun (WGS) entry which is preliminary data.</text>
</comment>
<feature type="transmembrane region" description="Helical" evidence="1">
    <location>
        <begin position="267"/>
        <end position="292"/>
    </location>
</feature>
<sequence length="308" mass="32057">MMRALGLCATYSRTLLILGLLAGVGLPGLATAMAPWLPEMVAVLLVITAFRIGHRAAFGALSDLRWSLPAVLVLQLAVPLTVAALGHLAGLGGTPFALAVVLACAAPTIAGGASLAIILRQDPGRMMQFLVLGTALFPLTLLPVLVAVPVVVDVYVLVGVGLRALLIILGAAGLGFLLRQWLLPVASPAQIKAMDGASVLSFAVIVVGLMAALGPMLRSDPMSALLWAMAAFTLSFGLQLLTLLVLRHSTLAHVSGPLALAAGNRNIALFLVTLPPEVMAPVMIFVACWQLPMYLTPILLPPLYRLAP</sequence>
<dbReference type="InterPro" id="IPR038770">
    <property type="entry name" value="Na+/solute_symporter_sf"/>
</dbReference>
<gene>
    <name evidence="2" type="ORF">MUB52_08005</name>
</gene>
<keyword evidence="1" id="KW-0812">Transmembrane</keyword>
<organism evidence="2 3">
    <name type="scientific">Roseobacter sinensis</name>
    <dbReference type="NCBI Taxonomy" id="2931391"/>
    <lineage>
        <taxon>Bacteria</taxon>
        <taxon>Pseudomonadati</taxon>
        <taxon>Pseudomonadota</taxon>
        <taxon>Alphaproteobacteria</taxon>
        <taxon>Rhodobacterales</taxon>
        <taxon>Roseobacteraceae</taxon>
        <taxon>Roseobacter</taxon>
    </lineage>
</organism>
<dbReference type="RefSeq" id="WP_263843693.1">
    <property type="nucleotide sequence ID" value="NZ_JALIEB010000004.1"/>
</dbReference>
<keyword evidence="3" id="KW-1185">Reference proteome</keyword>
<name>A0ABT3BCT5_9RHOB</name>
<dbReference type="Gene3D" id="1.20.1530.20">
    <property type="match status" value="1"/>
</dbReference>
<feature type="transmembrane region" description="Helical" evidence="1">
    <location>
        <begin position="199"/>
        <end position="218"/>
    </location>
</feature>
<proteinExistence type="predicted"/>
<dbReference type="Proteomes" id="UP001208690">
    <property type="component" value="Unassembled WGS sequence"/>
</dbReference>
<evidence type="ECO:0000313" key="2">
    <source>
        <dbReference type="EMBL" id="MCV3271367.1"/>
    </source>
</evidence>
<feature type="transmembrane region" description="Helical" evidence="1">
    <location>
        <begin position="70"/>
        <end position="90"/>
    </location>
</feature>
<dbReference type="EMBL" id="JALIEB010000004">
    <property type="protein sequence ID" value="MCV3271367.1"/>
    <property type="molecule type" value="Genomic_DNA"/>
</dbReference>
<reference evidence="2 3" key="1">
    <citation type="submission" date="2022-04" db="EMBL/GenBank/DDBJ databases">
        <title>Roseobacter sp. WL0113 is a bacterium isolated from neritic sediment.</title>
        <authorList>
            <person name="Wang L."/>
            <person name="He W."/>
            <person name="Zhang D.-F."/>
        </authorList>
    </citation>
    <scope>NUCLEOTIDE SEQUENCE [LARGE SCALE GENOMIC DNA]</scope>
    <source>
        <strain evidence="2 3">WL0113</strain>
    </source>
</reference>
<evidence type="ECO:0008006" key="4">
    <source>
        <dbReference type="Google" id="ProtNLM"/>
    </source>
</evidence>
<feature type="transmembrane region" description="Helical" evidence="1">
    <location>
        <begin position="154"/>
        <end position="178"/>
    </location>
</feature>